<keyword evidence="1" id="KW-0472">Membrane</keyword>
<dbReference type="Proteomes" id="UP000252706">
    <property type="component" value="Unassembled WGS sequence"/>
</dbReference>
<evidence type="ECO:0000313" key="2">
    <source>
        <dbReference type="EMBL" id="RBW52647.1"/>
    </source>
</evidence>
<dbReference type="AlphaFoldDB" id="A0A366WU21"/>
<dbReference type="OrthoDB" id="7709164at2"/>
<keyword evidence="1" id="KW-1133">Transmembrane helix</keyword>
<sequence>MTTTNWAYLIGGGIILLIVVAAMLEAYLKRNSKRRLIDTQPSKQSMRGTEHDPNPVAAAHAKNLRLEKENKRLTRRL</sequence>
<organism evidence="2 3">
    <name type="scientific">Phaeobacter gallaeciensis</name>
    <dbReference type="NCBI Taxonomy" id="60890"/>
    <lineage>
        <taxon>Bacteria</taxon>
        <taxon>Pseudomonadati</taxon>
        <taxon>Pseudomonadota</taxon>
        <taxon>Alphaproteobacteria</taxon>
        <taxon>Rhodobacterales</taxon>
        <taxon>Roseobacteraceae</taxon>
        <taxon>Phaeobacter</taxon>
    </lineage>
</organism>
<dbReference type="RefSeq" id="WP_113824363.1">
    <property type="nucleotide sequence ID" value="NZ_QOCE01000038.1"/>
</dbReference>
<comment type="caution">
    <text evidence="2">The sequence shown here is derived from an EMBL/GenBank/DDBJ whole genome shotgun (WGS) entry which is preliminary data.</text>
</comment>
<reference evidence="2 3" key="1">
    <citation type="submission" date="2018-07" db="EMBL/GenBank/DDBJ databases">
        <title>Modular assembly of carbohydrate-degrading microbial communities in the ocean.</title>
        <authorList>
            <person name="Enke T.N."/>
            <person name="Datta M.S."/>
            <person name="Schwartzman J.A."/>
            <person name="Cermak N."/>
            <person name="Schmitz D.A."/>
            <person name="Barrere J."/>
            <person name="Cordero O.X."/>
        </authorList>
    </citation>
    <scope>NUCLEOTIDE SEQUENCE [LARGE SCALE GENOMIC DNA]</scope>
    <source>
        <strain evidence="2 3">C3M10</strain>
    </source>
</reference>
<accession>A0A366WU21</accession>
<protein>
    <submittedName>
        <fullName evidence="2">Uncharacterized protein</fullName>
    </submittedName>
</protein>
<proteinExistence type="predicted"/>
<keyword evidence="1" id="KW-0812">Transmembrane</keyword>
<dbReference type="EMBL" id="QOCE01000038">
    <property type="protein sequence ID" value="RBW52647.1"/>
    <property type="molecule type" value="Genomic_DNA"/>
</dbReference>
<evidence type="ECO:0000256" key="1">
    <source>
        <dbReference type="SAM" id="Phobius"/>
    </source>
</evidence>
<name>A0A366WU21_9RHOB</name>
<feature type="transmembrane region" description="Helical" evidence="1">
    <location>
        <begin position="6"/>
        <end position="28"/>
    </location>
</feature>
<evidence type="ECO:0000313" key="3">
    <source>
        <dbReference type="Proteomes" id="UP000252706"/>
    </source>
</evidence>
<gene>
    <name evidence="2" type="ORF">DS909_15435</name>
</gene>